<evidence type="ECO:0000259" key="2">
    <source>
        <dbReference type="Pfam" id="PF25148"/>
    </source>
</evidence>
<reference evidence="4" key="1">
    <citation type="journal article" date="2019" name="Int. J. Syst. Evol. Microbiol.">
        <title>The Global Catalogue of Microorganisms (GCM) 10K type strain sequencing project: providing services to taxonomists for standard genome sequencing and annotation.</title>
        <authorList>
            <consortium name="The Broad Institute Genomics Platform"/>
            <consortium name="The Broad Institute Genome Sequencing Center for Infectious Disease"/>
            <person name="Wu L."/>
            <person name="Ma J."/>
        </authorList>
    </citation>
    <scope>NUCLEOTIDE SEQUENCE [LARGE SCALE GENOMIC DNA]</scope>
    <source>
        <strain evidence="4">JCM 16908</strain>
    </source>
</reference>
<feature type="region of interest" description="Disordered" evidence="1">
    <location>
        <begin position="615"/>
        <end position="637"/>
    </location>
</feature>
<feature type="domain" description="DUF7824" evidence="2">
    <location>
        <begin position="639"/>
        <end position="725"/>
    </location>
</feature>
<accession>A0ABP7HNM3</accession>
<comment type="caution">
    <text evidence="3">The sequence shown here is derived from an EMBL/GenBank/DDBJ whole genome shotgun (WGS) entry which is preliminary data.</text>
</comment>
<keyword evidence="4" id="KW-1185">Reference proteome</keyword>
<dbReference type="Proteomes" id="UP001500888">
    <property type="component" value="Unassembled WGS sequence"/>
</dbReference>
<evidence type="ECO:0000313" key="4">
    <source>
        <dbReference type="Proteomes" id="UP001500888"/>
    </source>
</evidence>
<sequence length="995" mass="108423">MTAWDEIRVLIDAGDAGKLIDRLVELDDHERKLVAGELRGHIPFLRARAETLQQQRWREERRRRGRHEPEHEPWQDWADLMRLAGAGTLSAVTAVASWVTRRDLTTWRIFARRPGFGDPAPVVRLLAHRPAQWQAELAERLAVKLRGPRDAGVPLALAMLRHTGVEPPQHDPLVVAWVSAGVGSDPDPLLPALLPRIFEAEGVGRALQHERTDPISPWLRTMRELSESGAVGRASLLDGCLGRFLRGGNAQDLRFFVRLHGLLEPSAAEVKARRRDYLRLLPAAPGPVAELALRHVRRLEAHNPAEVAEALEGLLFRAEATLVRAGLTWFDQTARQAPEQADDLAPALVTAFHHESYDVQHRAAMLALKHAGRFSPLGAETIRDAVPALPPALGERLVTVFGGAAAVPATTPPYIPPPLPAPPAVGAFAAVPATPAAMEALGWTSWEWQDGERWLAGFVRLAGQDVRGLRVALGAAFGSSYSQLYDMRTWTSVDYWRAAMARELITPGTDPGVPVERPEPYHEGRRSSAAVLFAAMARNAEGNQGDGEEKIVEEDDEGFTSAVLPAGLHGQIFGGLEQAGNMTSAHAARAGDPPAEYDTEETRLVSFSWTGYASPFRSRKPRPVPEAPRDRLPSPRKVSPPHLFLLRRCAEILDALKSGTLPPVLLATPTLSTGTLDPDVLVSRLEECEAAHAVPLPADLQQALLRLPRGAHPEAAARAERLTSEAGRTAARWLADGGLPDPEAGVRWSYSEGMKEHYIDERPPAQVGQVSLVPRLKAAPTGLHLIDELLREPAKWSWDDHGGHMGWWPSILPSHREVVAVNLLPHLLYQWNRPGVYPGHAAMLAAADGPAGEATALVLAYFLAQKKPGDAVSVFLTMAARGDLPASTLGVQLGLLVRWTWLKRQHVVNALAEAADRGAHQQVWQVLRTLLPALLPRDGEHARGGLVKLVELATTVAARAGVRGAIPEVAAVAGRRTTSMFARECGRLHDHLTRS</sequence>
<dbReference type="RefSeq" id="WP_344937056.1">
    <property type="nucleotide sequence ID" value="NZ_BAAAZR010000002.1"/>
</dbReference>
<proteinExistence type="predicted"/>
<evidence type="ECO:0000256" key="1">
    <source>
        <dbReference type="SAM" id="MobiDB-lite"/>
    </source>
</evidence>
<organism evidence="3 4">
    <name type="scientific">Sphaerisporangium flaviroseum</name>
    <dbReference type="NCBI Taxonomy" id="509199"/>
    <lineage>
        <taxon>Bacteria</taxon>
        <taxon>Bacillati</taxon>
        <taxon>Actinomycetota</taxon>
        <taxon>Actinomycetes</taxon>
        <taxon>Streptosporangiales</taxon>
        <taxon>Streptosporangiaceae</taxon>
        <taxon>Sphaerisporangium</taxon>
    </lineage>
</organism>
<protein>
    <recommendedName>
        <fullName evidence="2">DUF7824 domain-containing protein</fullName>
    </recommendedName>
</protein>
<dbReference type="Pfam" id="PF25148">
    <property type="entry name" value="DUF7824"/>
    <property type="match status" value="1"/>
</dbReference>
<dbReference type="InterPro" id="IPR056726">
    <property type="entry name" value="DUF7824"/>
</dbReference>
<name>A0ABP7HNM3_9ACTN</name>
<evidence type="ECO:0000313" key="3">
    <source>
        <dbReference type="EMBL" id="GAA3800514.1"/>
    </source>
</evidence>
<dbReference type="EMBL" id="BAAAZR010000002">
    <property type="protein sequence ID" value="GAA3800514.1"/>
    <property type="molecule type" value="Genomic_DNA"/>
</dbReference>
<gene>
    <name evidence="3" type="ORF">GCM10022226_20140</name>
</gene>